<dbReference type="EMBL" id="JBHSWJ010000002">
    <property type="protein sequence ID" value="MFC6712997.1"/>
    <property type="molecule type" value="Genomic_DNA"/>
</dbReference>
<gene>
    <name evidence="2" type="ORF">ACFQBT_03710</name>
</gene>
<dbReference type="PANTHER" id="PTHR34202">
    <property type="entry name" value="UPF0548 PROTEIN"/>
    <property type="match status" value="1"/>
</dbReference>
<accession>A0ABW2APK3</accession>
<proteinExistence type="predicted"/>
<keyword evidence="3" id="KW-1185">Reference proteome</keyword>
<evidence type="ECO:0000259" key="1">
    <source>
        <dbReference type="Pfam" id="PF09348"/>
    </source>
</evidence>
<evidence type="ECO:0000313" key="2">
    <source>
        <dbReference type="EMBL" id="MFC6712997.1"/>
    </source>
</evidence>
<dbReference type="Pfam" id="PF09348">
    <property type="entry name" value="DUF1990"/>
    <property type="match status" value="1"/>
</dbReference>
<dbReference type="PIRSF" id="PIRSF010260">
    <property type="entry name" value="UCP010260"/>
    <property type="match status" value="1"/>
</dbReference>
<organism evidence="2 3">
    <name type="scientific">Branchiibius cervicis</name>
    <dbReference type="NCBI Taxonomy" id="908252"/>
    <lineage>
        <taxon>Bacteria</taxon>
        <taxon>Bacillati</taxon>
        <taxon>Actinomycetota</taxon>
        <taxon>Actinomycetes</taxon>
        <taxon>Micrococcales</taxon>
        <taxon>Dermacoccaceae</taxon>
        <taxon>Branchiibius</taxon>
    </lineage>
</organism>
<comment type="caution">
    <text evidence="2">The sequence shown here is derived from an EMBL/GenBank/DDBJ whole genome shotgun (WGS) entry which is preliminary data.</text>
</comment>
<protein>
    <submittedName>
        <fullName evidence="2">DUF1990 family protein</fullName>
    </submittedName>
</protein>
<reference evidence="3" key="1">
    <citation type="journal article" date="2019" name="Int. J. Syst. Evol. Microbiol.">
        <title>The Global Catalogue of Microorganisms (GCM) 10K type strain sequencing project: providing services to taxonomists for standard genome sequencing and annotation.</title>
        <authorList>
            <consortium name="The Broad Institute Genomics Platform"/>
            <consortium name="The Broad Institute Genome Sequencing Center for Infectious Disease"/>
            <person name="Wu L."/>
            <person name="Ma J."/>
        </authorList>
    </citation>
    <scope>NUCLEOTIDE SEQUENCE [LARGE SCALE GENOMIC DNA]</scope>
    <source>
        <strain evidence="3">NBRC 106593</strain>
    </source>
</reference>
<name>A0ABW2APK3_9MICO</name>
<feature type="domain" description="DUF1990" evidence="1">
    <location>
        <begin position="16"/>
        <end position="135"/>
    </location>
</feature>
<dbReference type="RefSeq" id="WP_377820476.1">
    <property type="nucleotide sequence ID" value="NZ_JBHSWJ010000002.1"/>
</dbReference>
<dbReference type="InterPro" id="IPR014457">
    <property type="entry name" value="UCP010260"/>
</dbReference>
<sequence>MAWHEFERSVVLDSRNVAGARAALFNWQVHRDAGLRVTPCCPITLGQNATLIWAWGIVRVTAPVQVIAITEDGFTYRALPGHPEEGEETFTLRQDADGSVRFTVSARSRPATWWARIGTPLTSLVQRRITDRYLGAARRLP</sequence>
<dbReference type="InterPro" id="IPR018960">
    <property type="entry name" value="DUF1990"/>
</dbReference>
<dbReference type="PANTHER" id="PTHR34202:SF1">
    <property type="entry name" value="UPF0548 PROTEIN"/>
    <property type="match status" value="1"/>
</dbReference>
<dbReference type="SUPFAM" id="SSF55961">
    <property type="entry name" value="Bet v1-like"/>
    <property type="match status" value="1"/>
</dbReference>
<dbReference type="Proteomes" id="UP001596356">
    <property type="component" value="Unassembled WGS sequence"/>
</dbReference>
<evidence type="ECO:0000313" key="3">
    <source>
        <dbReference type="Proteomes" id="UP001596356"/>
    </source>
</evidence>